<evidence type="ECO:0000313" key="3">
    <source>
        <dbReference type="Proteomes" id="UP000237000"/>
    </source>
</evidence>
<dbReference type="Proteomes" id="UP000237000">
    <property type="component" value="Unassembled WGS sequence"/>
</dbReference>
<feature type="region of interest" description="Disordered" evidence="1">
    <location>
        <begin position="1"/>
        <end position="159"/>
    </location>
</feature>
<dbReference type="InParanoid" id="A0A2P5D294"/>
<dbReference type="AlphaFoldDB" id="A0A2P5D294"/>
<organism evidence="2 3">
    <name type="scientific">Trema orientale</name>
    <name type="common">Charcoal tree</name>
    <name type="synonym">Celtis orientalis</name>
    <dbReference type="NCBI Taxonomy" id="63057"/>
    <lineage>
        <taxon>Eukaryota</taxon>
        <taxon>Viridiplantae</taxon>
        <taxon>Streptophyta</taxon>
        <taxon>Embryophyta</taxon>
        <taxon>Tracheophyta</taxon>
        <taxon>Spermatophyta</taxon>
        <taxon>Magnoliopsida</taxon>
        <taxon>eudicotyledons</taxon>
        <taxon>Gunneridae</taxon>
        <taxon>Pentapetalae</taxon>
        <taxon>rosids</taxon>
        <taxon>fabids</taxon>
        <taxon>Rosales</taxon>
        <taxon>Cannabaceae</taxon>
        <taxon>Trema</taxon>
    </lineage>
</organism>
<comment type="caution">
    <text evidence="2">The sequence shown here is derived from an EMBL/GenBank/DDBJ whole genome shotgun (WGS) entry which is preliminary data.</text>
</comment>
<feature type="compositionally biased region" description="Low complexity" evidence="1">
    <location>
        <begin position="122"/>
        <end position="135"/>
    </location>
</feature>
<sequence length="159" mass="16333">MGLMTSECARLHGEEATAPKRIKGSDAGPSANPSPAKRSTVAHRVQPKVPAGRGARGIALSADSDDELEGLFVSGDDVPVVPSPEMGRPATQEMLTIKIKYGKETSPSLPRESTAPAPPAPNSGSKASAGSGFARSHGEIVELSGEAPRLKSRLSSPPS</sequence>
<feature type="non-terminal residue" evidence="2">
    <location>
        <position position="159"/>
    </location>
</feature>
<evidence type="ECO:0000313" key="2">
    <source>
        <dbReference type="EMBL" id="PON67422.1"/>
    </source>
</evidence>
<gene>
    <name evidence="2" type="ORF">TorRG33x02_264630</name>
</gene>
<proteinExistence type="predicted"/>
<keyword evidence="3" id="KW-1185">Reference proteome</keyword>
<reference evidence="3" key="1">
    <citation type="submission" date="2016-06" db="EMBL/GenBank/DDBJ databases">
        <title>Parallel loss of symbiosis genes in relatives of nitrogen-fixing non-legume Parasponia.</title>
        <authorList>
            <person name="Van Velzen R."/>
            <person name="Holmer R."/>
            <person name="Bu F."/>
            <person name="Rutten L."/>
            <person name="Van Zeijl A."/>
            <person name="Liu W."/>
            <person name="Santuari L."/>
            <person name="Cao Q."/>
            <person name="Sharma T."/>
            <person name="Shen D."/>
            <person name="Roswanjaya Y."/>
            <person name="Wardhani T."/>
            <person name="Kalhor M.S."/>
            <person name="Jansen J."/>
            <person name="Van den Hoogen J."/>
            <person name="Gungor B."/>
            <person name="Hartog M."/>
            <person name="Hontelez J."/>
            <person name="Verver J."/>
            <person name="Yang W.-C."/>
            <person name="Schijlen E."/>
            <person name="Repin R."/>
            <person name="Schilthuizen M."/>
            <person name="Schranz E."/>
            <person name="Heidstra R."/>
            <person name="Miyata K."/>
            <person name="Fedorova E."/>
            <person name="Kohlen W."/>
            <person name="Bisseling T."/>
            <person name="Smit S."/>
            <person name="Geurts R."/>
        </authorList>
    </citation>
    <scope>NUCLEOTIDE SEQUENCE [LARGE SCALE GENOMIC DNA]</scope>
    <source>
        <strain evidence="3">cv. RG33-2</strain>
    </source>
</reference>
<accession>A0A2P5D294</accession>
<evidence type="ECO:0000256" key="1">
    <source>
        <dbReference type="SAM" id="MobiDB-lite"/>
    </source>
</evidence>
<feature type="compositionally biased region" description="Low complexity" evidence="1">
    <location>
        <begin position="73"/>
        <end position="84"/>
    </location>
</feature>
<dbReference type="EMBL" id="JXTC01000304">
    <property type="protein sequence ID" value="PON67422.1"/>
    <property type="molecule type" value="Genomic_DNA"/>
</dbReference>
<protein>
    <submittedName>
        <fullName evidence="2">Uncharacterized protein</fullName>
    </submittedName>
</protein>
<feature type="compositionally biased region" description="Basic and acidic residues" evidence="1">
    <location>
        <begin position="9"/>
        <end position="18"/>
    </location>
</feature>
<name>A0A2P5D294_TREOI</name>